<dbReference type="CDD" id="cd06558">
    <property type="entry name" value="crotonase-like"/>
    <property type="match status" value="1"/>
</dbReference>
<dbReference type="InterPro" id="IPR051053">
    <property type="entry name" value="ECH/Chromodomain_protein"/>
</dbReference>
<dbReference type="InterPro" id="IPR001753">
    <property type="entry name" value="Enoyl-CoA_hydra/iso"/>
</dbReference>
<dbReference type="EMBL" id="BGZK01000298">
    <property type="protein sequence ID" value="GBP35014.1"/>
    <property type="molecule type" value="Genomic_DNA"/>
</dbReference>
<accession>A0A4C1VAN4</accession>
<keyword evidence="3" id="KW-1185">Reference proteome</keyword>
<dbReference type="PANTHER" id="PTHR43684">
    <property type="match status" value="1"/>
</dbReference>
<evidence type="ECO:0000313" key="2">
    <source>
        <dbReference type="EMBL" id="GBP35014.1"/>
    </source>
</evidence>
<dbReference type="SUPFAM" id="SSF52096">
    <property type="entry name" value="ClpP/crotonase"/>
    <property type="match status" value="1"/>
</dbReference>
<name>A0A4C1VAN4_EUMVA</name>
<dbReference type="Gene3D" id="3.90.226.10">
    <property type="entry name" value="2-enoyl-CoA Hydratase, Chain A, domain 1"/>
    <property type="match status" value="1"/>
</dbReference>
<evidence type="ECO:0000256" key="1">
    <source>
        <dbReference type="SAM" id="MobiDB-lite"/>
    </source>
</evidence>
<feature type="compositionally biased region" description="Polar residues" evidence="1">
    <location>
        <begin position="397"/>
        <end position="410"/>
    </location>
</feature>
<feature type="compositionally biased region" description="Polar residues" evidence="1">
    <location>
        <begin position="458"/>
        <end position="470"/>
    </location>
</feature>
<dbReference type="InterPro" id="IPR029045">
    <property type="entry name" value="ClpP/crotonase-like_dom_sf"/>
</dbReference>
<feature type="region of interest" description="Disordered" evidence="1">
    <location>
        <begin position="381"/>
        <end position="418"/>
    </location>
</feature>
<comment type="caution">
    <text evidence="2">The sequence shown here is derived from an EMBL/GenBank/DDBJ whole genome shotgun (WGS) entry which is preliminary data.</text>
</comment>
<dbReference type="Pfam" id="PF00378">
    <property type="entry name" value="ECH_1"/>
    <property type="match status" value="1"/>
</dbReference>
<feature type="compositionally biased region" description="Low complexity" evidence="1">
    <location>
        <begin position="384"/>
        <end position="394"/>
    </location>
</feature>
<sequence>MEAVEAVEETLVAVSTVNVEKQLENALVEVVQPVPEQPSEFTRSNGVSEEISCPNSETSYLVESVNSESNNSNSELTIKNETIQSSDGNIEDVIQSTTELTDSLVTTVNIDVANIETEVEISNSDSAGKITTFDEIQHNFNNGQNSDNMPIETKIKNDNQVSLIDRLKFETEVVVEEEIVMCDYEKSEDDSETTNNILSQLEGQSIDLGEVLRSSDTPDCSENNNSFITKQVMNKEELLDILEGNDNTQDLEKNNKINESNKRDEVEIQVPDTPVAKLALQQLSKLKGGKRVKSKVTNQFLSEKGLKNVKLKTSKTSEIVDTKNTKKSCENIVEVLEKDWEDDEVEEDKMQNCSVLINTPEPKKSNTVSQEDINKQVNIDRSSVESSLSQVSEDSQNHSPSFNKGSNELQPQRRAGRVIKRKVIFDPDNYERGTNRKSKITQTIKEQSIKKGKADQNVMRSKSKSPITKTNWKKPQLKNSKQNKRLSEVDKLLMDEGAVNMIYQLTPEASRGKKNMKKKAELIKKINQSAAPDKEMKFRERRKDLKLEETEAKRVLAGKQRLSLSSSVKSPAMCEDVEAHSADDSIIYRRHSSSSYSSTCMSPRRLSDVDSAVQASSKTSRQVTDSHEARIDNETNVFLCDNKDPVGPEVIDKKDCLSIKEKLNSKLSRALNIKRKKESAKFEKPAKQKKSSTKLSEETLNANPEFHHISLSLTDNVAEICVHDTKSDQNVYNVRMINELSKALECVEKMMDISVTLLTSQSGNICSALDLKPLLNDNMEQRKNYANSLAESVRTFLYALERHSKLLAVGAAGACEGLALATLALCDVAVASDRATFALSAGRSSPLVPGVAVFTVHSEVLPKSLVDEMLVFGRQLSAAEALQRGLVSRTLWPDRFKDELHAMVRDIAAQPVQVRNHLYPDLQ</sequence>
<protein>
    <submittedName>
        <fullName evidence="2">Chromodomain Y-like protein 2</fullName>
    </submittedName>
</protein>
<dbReference type="Proteomes" id="UP000299102">
    <property type="component" value="Unassembled WGS sequence"/>
</dbReference>
<evidence type="ECO:0000313" key="3">
    <source>
        <dbReference type="Proteomes" id="UP000299102"/>
    </source>
</evidence>
<feature type="region of interest" description="Disordered" evidence="1">
    <location>
        <begin position="444"/>
        <end position="471"/>
    </location>
</feature>
<dbReference type="STRING" id="151549.A0A4C1VAN4"/>
<organism evidence="2 3">
    <name type="scientific">Eumeta variegata</name>
    <name type="common">Bagworm moth</name>
    <name type="synonym">Eumeta japonica</name>
    <dbReference type="NCBI Taxonomy" id="151549"/>
    <lineage>
        <taxon>Eukaryota</taxon>
        <taxon>Metazoa</taxon>
        <taxon>Ecdysozoa</taxon>
        <taxon>Arthropoda</taxon>
        <taxon>Hexapoda</taxon>
        <taxon>Insecta</taxon>
        <taxon>Pterygota</taxon>
        <taxon>Neoptera</taxon>
        <taxon>Endopterygota</taxon>
        <taxon>Lepidoptera</taxon>
        <taxon>Glossata</taxon>
        <taxon>Ditrysia</taxon>
        <taxon>Tineoidea</taxon>
        <taxon>Psychidae</taxon>
        <taxon>Oiketicinae</taxon>
        <taxon>Eumeta</taxon>
    </lineage>
</organism>
<proteinExistence type="predicted"/>
<dbReference type="AlphaFoldDB" id="A0A4C1VAN4"/>
<gene>
    <name evidence="2" type="primary">CDYL2</name>
    <name evidence="2" type="ORF">EVAR_75215_1</name>
</gene>
<dbReference type="PANTHER" id="PTHR43684:SF13">
    <property type="entry name" value="CHROMODOMAIN Y-LIKE PROTEIN"/>
    <property type="match status" value="1"/>
</dbReference>
<reference evidence="2 3" key="1">
    <citation type="journal article" date="2019" name="Commun. Biol.">
        <title>The bagworm genome reveals a unique fibroin gene that provides high tensile strength.</title>
        <authorList>
            <person name="Kono N."/>
            <person name="Nakamura H."/>
            <person name="Ohtoshi R."/>
            <person name="Tomita M."/>
            <person name="Numata K."/>
            <person name="Arakawa K."/>
        </authorList>
    </citation>
    <scope>NUCLEOTIDE SEQUENCE [LARGE SCALE GENOMIC DNA]</scope>
</reference>
<dbReference type="OrthoDB" id="6357915at2759"/>